<protein>
    <recommendedName>
        <fullName evidence="2">Integrase catalytic domain-containing protein</fullName>
    </recommendedName>
</protein>
<evidence type="ECO:0000313" key="3">
    <source>
        <dbReference type="EMBL" id="CAB0045187.1"/>
    </source>
</evidence>
<feature type="compositionally biased region" description="Polar residues" evidence="1">
    <location>
        <begin position="248"/>
        <end position="278"/>
    </location>
</feature>
<evidence type="ECO:0000313" key="4">
    <source>
        <dbReference type="Proteomes" id="UP000479190"/>
    </source>
</evidence>
<reference evidence="3 4" key="1">
    <citation type="submission" date="2020-02" db="EMBL/GenBank/DDBJ databases">
        <authorList>
            <person name="Ferguson B K."/>
        </authorList>
    </citation>
    <scope>NUCLEOTIDE SEQUENCE [LARGE SCALE GENOMIC DNA]</scope>
</reference>
<dbReference type="InterPro" id="IPR001584">
    <property type="entry name" value="Integrase_cat-core"/>
</dbReference>
<dbReference type="InterPro" id="IPR036397">
    <property type="entry name" value="RNaseH_sf"/>
</dbReference>
<organism evidence="3 4">
    <name type="scientific">Trichogramma brassicae</name>
    <dbReference type="NCBI Taxonomy" id="86971"/>
    <lineage>
        <taxon>Eukaryota</taxon>
        <taxon>Metazoa</taxon>
        <taxon>Ecdysozoa</taxon>
        <taxon>Arthropoda</taxon>
        <taxon>Hexapoda</taxon>
        <taxon>Insecta</taxon>
        <taxon>Pterygota</taxon>
        <taxon>Neoptera</taxon>
        <taxon>Endopterygota</taxon>
        <taxon>Hymenoptera</taxon>
        <taxon>Apocrita</taxon>
        <taxon>Proctotrupomorpha</taxon>
        <taxon>Chalcidoidea</taxon>
        <taxon>Trichogrammatidae</taxon>
        <taxon>Trichogramma</taxon>
    </lineage>
</organism>
<dbReference type="InterPro" id="IPR012337">
    <property type="entry name" value="RNaseH-like_sf"/>
</dbReference>
<dbReference type="Proteomes" id="UP000479190">
    <property type="component" value="Unassembled WGS sequence"/>
</dbReference>
<name>A0A6H5J996_9HYME</name>
<evidence type="ECO:0000259" key="2">
    <source>
        <dbReference type="PROSITE" id="PS50994"/>
    </source>
</evidence>
<dbReference type="GO" id="GO:0015074">
    <property type="term" value="P:DNA integration"/>
    <property type="evidence" value="ECO:0007669"/>
    <property type="project" value="InterPro"/>
</dbReference>
<dbReference type="InterPro" id="IPR050951">
    <property type="entry name" value="Retrovirus_Pol_polyprotein"/>
</dbReference>
<proteinExistence type="predicted"/>
<sequence length="561" mass="65521">MKQLLLSRTNRGIFRDINKLDHDVLIAELAQRGCNMHGWRSILEERLLREKFREEPTLRQIVPWFEFDIEGAEEREPVTMREPLPKRKRTSKQVAPEKLVHFCDERGSDGDSVAHRKRMIVQAEVHAPPPNGRRSGAAAQQPVAVDEYRQTIPRQPLQSREKFVVPDQELMMDEAVYKIVQDGDYQYRAFSRRTQTMPMQALAGEHTQQTVPTFPKPPVPRPRRNLCMLERSHQNELNAENETRQTSRENNNAPRQNHQSASQTQPVVGTNRASNAPQYSVPRVNVNDRDSRGDARRNLFTRWIEVKPLRKADGKSVARVLEELILFRWETPEYFLSDNGKEFDNKLLASVLQEYEVKHVTTAPYHPQSNAVERSNKTLKTMISIFVKNDHRDWDLHVHEFRHATNTAVQASTKMSPAFLNYGRHPTPVKSLRREVERVKTVERIDPQLWADRLKRLDLLRDLVTRHIDSAREKQSREYNKKHKDIRFFVRDQVLRKTHFLSDANKNFAKKIAPDYDGPYTITSVLSDNTYVVRKNDGDDRRKAKVAVSDLKRYLPSRRKT</sequence>
<dbReference type="EMBL" id="CADCXV010001538">
    <property type="protein sequence ID" value="CAB0045187.1"/>
    <property type="molecule type" value="Genomic_DNA"/>
</dbReference>
<dbReference type="PROSITE" id="PS50994">
    <property type="entry name" value="INTEGRASE"/>
    <property type="match status" value="1"/>
</dbReference>
<evidence type="ECO:0000256" key="1">
    <source>
        <dbReference type="SAM" id="MobiDB-lite"/>
    </source>
</evidence>
<dbReference type="Pfam" id="PF00665">
    <property type="entry name" value="rve"/>
    <property type="match status" value="1"/>
</dbReference>
<feature type="region of interest" description="Disordered" evidence="1">
    <location>
        <begin position="204"/>
        <end position="292"/>
    </location>
</feature>
<keyword evidence="4" id="KW-1185">Reference proteome</keyword>
<dbReference type="PANTHER" id="PTHR37984">
    <property type="entry name" value="PROTEIN CBG26694"/>
    <property type="match status" value="1"/>
</dbReference>
<dbReference type="GO" id="GO:0003676">
    <property type="term" value="F:nucleic acid binding"/>
    <property type="evidence" value="ECO:0007669"/>
    <property type="project" value="InterPro"/>
</dbReference>
<dbReference type="PANTHER" id="PTHR37984:SF5">
    <property type="entry name" value="PROTEIN NYNRIN-LIKE"/>
    <property type="match status" value="1"/>
</dbReference>
<gene>
    <name evidence="3" type="ORF">TBRA_LOCUS16728</name>
</gene>
<dbReference type="Gene3D" id="3.30.420.10">
    <property type="entry name" value="Ribonuclease H-like superfamily/Ribonuclease H"/>
    <property type="match status" value="1"/>
</dbReference>
<feature type="domain" description="Integrase catalytic" evidence="2">
    <location>
        <begin position="262"/>
        <end position="425"/>
    </location>
</feature>
<dbReference type="SUPFAM" id="SSF53098">
    <property type="entry name" value="Ribonuclease H-like"/>
    <property type="match status" value="1"/>
</dbReference>
<dbReference type="OrthoDB" id="425619at2759"/>
<dbReference type="AlphaFoldDB" id="A0A6H5J996"/>
<accession>A0A6H5J996</accession>